<accession>A0A917CS29</accession>
<proteinExistence type="predicted"/>
<evidence type="ECO:0000313" key="2">
    <source>
        <dbReference type="Proteomes" id="UP000654257"/>
    </source>
</evidence>
<dbReference type="EMBL" id="BMCU01000001">
    <property type="protein sequence ID" value="GGF96064.1"/>
    <property type="molecule type" value="Genomic_DNA"/>
</dbReference>
<sequence length="51" mass="5698">MDADELDNAIFALTARQRAFLLSGDLEDVWSVTKDLEVCLAERSRLGESQV</sequence>
<reference evidence="1" key="2">
    <citation type="submission" date="2020-09" db="EMBL/GenBank/DDBJ databases">
        <authorList>
            <person name="Sun Q."/>
            <person name="Sedlacek I."/>
        </authorList>
    </citation>
    <scope>NUCLEOTIDE SEQUENCE</scope>
    <source>
        <strain evidence="1">CCM 7905</strain>
    </source>
</reference>
<reference evidence="1" key="1">
    <citation type="journal article" date="2014" name="Int. J. Syst. Evol. Microbiol.">
        <title>Complete genome sequence of Corynebacterium casei LMG S-19264T (=DSM 44701T), isolated from a smear-ripened cheese.</title>
        <authorList>
            <consortium name="US DOE Joint Genome Institute (JGI-PGF)"/>
            <person name="Walter F."/>
            <person name="Albersmeier A."/>
            <person name="Kalinowski J."/>
            <person name="Ruckert C."/>
        </authorList>
    </citation>
    <scope>NUCLEOTIDE SEQUENCE</scope>
    <source>
        <strain evidence="1">CCM 7905</strain>
    </source>
</reference>
<protein>
    <submittedName>
        <fullName evidence="1">Uncharacterized protein</fullName>
    </submittedName>
</protein>
<dbReference type="AlphaFoldDB" id="A0A917CS29"/>
<organism evidence="1 2">
    <name type="scientific">Rhodococcoides trifolii</name>
    <dbReference type="NCBI Taxonomy" id="908250"/>
    <lineage>
        <taxon>Bacteria</taxon>
        <taxon>Bacillati</taxon>
        <taxon>Actinomycetota</taxon>
        <taxon>Actinomycetes</taxon>
        <taxon>Mycobacteriales</taxon>
        <taxon>Nocardiaceae</taxon>
        <taxon>Rhodococcoides</taxon>
    </lineage>
</organism>
<comment type="caution">
    <text evidence="1">The sequence shown here is derived from an EMBL/GenBank/DDBJ whole genome shotgun (WGS) entry which is preliminary data.</text>
</comment>
<keyword evidence="2" id="KW-1185">Reference proteome</keyword>
<name>A0A917CS29_9NOCA</name>
<evidence type="ECO:0000313" key="1">
    <source>
        <dbReference type="EMBL" id="GGF96064.1"/>
    </source>
</evidence>
<gene>
    <name evidence="1" type="ORF">GCM10007304_07520</name>
</gene>
<dbReference type="Proteomes" id="UP000654257">
    <property type="component" value="Unassembled WGS sequence"/>
</dbReference>